<organism evidence="20">
    <name type="scientific">Angiostrongylus cantonensis</name>
    <name type="common">Rat lungworm</name>
    <dbReference type="NCBI Taxonomy" id="6313"/>
    <lineage>
        <taxon>Eukaryota</taxon>
        <taxon>Metazoa</taxon>
        <taxon>Ecdysozoa</taxon>
        <taxon>Nematoda</taxon>
        <taxon>Chromadorea</taxon>
        <taxon>Rhabditida</taxon>
        <taxon>Rhabditina</taxon>
        <taxon>Rhabditomorpha</taxon>
        <taxon>Strongyloidea</taxon>
        <taxon>Metastrongylidae</taxon>
        <taxon>Angiostrongylus</taxon>
    </lineage>
</organism>
<dbReference type="PIRSF" id="PIRSF036365">
    <property type="entry name" value="Astacin_nematoda"/>
    <property type="match status" value="1"/>
</dbReference>
<evidence type="ECO:0000259" key="18">
    <source>
        <dbReference type="PROSITE" id="PS01180"/>
    </source>
</evidence>
<keyword evidence="3" id="KW-0245">EGF-like domain</keyword>
<keyword evidence="6 17" id="KW-0732">Signal</keyword>
<dbReference type="Gene3D" id="2.60.120.290">
    <property type="entry name" value="Spermadhesin, CUB domain"/>
    <property type="match status" value="1"/>
</dbReference>
<comment type="caution">
    <text evidence="13">Lacks conserved residue(s) required for the propagation of feature annotation.</text>
</comment>
<evidence type="ECO:0000256" key="6">
    <source>
        <dbReference type="ARBA" id="ARBA00022729"/>
    </source>
</evidence>
<dbReference type="Gene3D" id="3.40.390.10">
    <property type="entry name" value="Collagenase (Catalytic Domain)"/>
    <property type="match status" value="1"/>
</dbReference>
<dbReference type="PROSITE" id="PS01186">
    <property type="entry name" value="EGF_2"/>
    <property type="match status" value="1"/>
</dbReference>
<feature type="compositionally biased region" description="Low complexity" evidence="16">
    <location>
        <begin position="510"/>
        <end position="519"/>
    </location>
</feature>
<evidence type="ECO:0000256" key="2">
    <source>
        <dbReference type="ARBA" id="ARBA00022525"/>
    </source>
</evidence>
<protein>
    <recommendedName>
        <fullName evidence="12">Zinc metalloproteinase</fullName>
    </recommendedName>
</protein>
<dbReference type="GO" id="GO:0018996">
    <property type="term" value="P:molting cycle, collagen and cuticulin-based cuticle"/>
    <property type="evidence" value="ECO:0007669"/>
    <property type="project" value="InterPro"/>
</dbReference>
<evidence type="ECO:0000313" key="20">
    <source>
        <dbReference type="EMBL" id="APS24066.1"/>
    </source>
</evidence>
<name>A0A1L6PVL9_ANGCA</name>
<dbReference type="SMART" id="SM00235">
    <property type="entry name" value="ZnMc"/>
    <property type="match status" value="1"/>
</dbReference>
<feature type="compositionally biased region" description="Low complexity" evidence="16">
    <location>
        <begin position="489"/>
        <end position="502"/>
    </location>
</feature>
<dbReference type="InterPro" id="IPR000859">
    <property type="entry name" value="CUB_dom"/>
</dbReference>
<evidence type="ECO:0000256" key="14">
    <source>
        <dbReference type="PROSITE-ProRule" id="PRU01211"/>
    </source>
</evidence>
<sequence>MRILLLLFFAVFVCSEKSFEEKLREGNQLLKNEPHADDTMEFLKKLRSMEKEIEEEYFAKPNAEEMKAMEEYAKIEPTDMGASIAGVNMDSKVGNALFQGDIILTKEQADKILEDITNNKGNRKKRQAYRDENYPKFLWSNGVNFAFHNSTSVARRVFTRAAAMWSWDTCINFGETDRAKDKIVVVKSEGCWSYIGRIGGSQALSLGAGCESVGTAAHEIGHALGLFHTQSRHDRDSFVTLQLQNILPGWETQFVKQTEKTNYNYNLTYDYGSLMHYGATIVSKNREPYIVPHNTKFMQTLGSPFISFYDKLMVNLHYKCLDKCNEASSAKCENGGYPHPRHCSRCICPSGYGGNTCNERPPGCGKVLTATESYQELSDTVGQTNYDRNANNDNFRMCYYWIKAPAGSKIEVVFQNYTENLSSDGCVWAGVEIKTLADKRHTGYRFCSPNYGGTSLVSVHNIVPIITYSRVYKATSVLRYRIASSEPITSKTTSEPTSQQTPQPTPKQTPQPSSQKTPRPTGPPEKGCKDGVLCNMLEDLGFCSSSEYKLKFKQKVCPGVCA</sequence>
<dbReference type="SUPFAM" id="SSF49854">
    <property type="entry name" value="Spermadhesin, CUB domain"/>
    <property type="match status" value="1"/>
</dbReference>
<dbReference type="AlphaFoldDB" id="A0A1L6PVL9"/>
<dbReference type="CDD" id="cd04280">
    <property type="entry name" value="ZnMc_astacin_like"/>
    <property type="match status" value="1"/>
</dbReference>
<dbReference type="InterPro" id="IPR017050">
    <property type="entry name" value="Metallopeptidase_nem"/>
</dbReference>
<accession>A0A1L6PVL9</accession>
<feature type="region of interest" description="Disordered" evidence="16">
    <location>
        <begin position="488"/>
        <end position="527"/>
    </location>
</feature>
<dbReference type="GO" id="GO:0005576">
    <property type="term" value="C:extracellular region"/>
    <property type="evidence" value="ECO:0007669"/>
    <property type="project" value="UniProtKB-SubCell"/>
</dbReference>
<keyword evidence="4 14" id="KW-0645">Protease</keyword>
<feature type="binding site" evidence="14">
    <location>
        <position position="228"/>
    </location>
    <ligand>
        <name>Zn(2+)</name>
        <dbReference type="ChEBI" id="CHEBI:29105"/>
        <note>catalytic</note>
    </ligand>
</feature>
<dbReference type="PROSITE" id="PS51864">
    <property type="entry name" value="ASTACIN"/>
    <property type="match status" value="1"/>
</dbReference>
<feature type="domain" description="Peptidase M12A" evidence="19">
    <location>
        <begin position="127"/>
        <end position="325"/>
    </location>
</feature>
<dbReference type="InterPro" id="IPR006026">
    <property type="entry name" value="Peptidase_Metallo"/>
</dbReference>
<dbReference type="GO" id="GO:0006508">
    <property type="term" value="P:proteolysis"/>
    <property type="evidence" value="ECO:0007669"/>
    <property type="project" value="UniProtKB-KW"/>
</dbReference>
<feature type="active site" evidence="14">
    <location>
        <position position="219"/>
    </location>
</feature>
<dbReference type="SUPFAM" id="SSF55486">
    <property type="entry name" value="Metalloproteases ('zincins'), catalytic domain"/>
    <property type="match status" value="1"/>
</dbReference>
<evidence type="ECO:0000256" key="4">
    <source>
        <dbReference type="ARBA" id="ARBA00022670"/>
    </source>
</evidence>
<evidence type="ECO:0000259" key="19">
    <source>
        <dbReference type="PROSITE" id="PS51864"/>
    </source>
</evidence>
<dbReference type="PROSITE" id="PS01180">
    <property type="entry name" value="CUB"/>
    <property type="match status" value="1"/>
</dbReference>
<evidence type="ECO:0000256" key="5">
    <source>
        <dbReference type="ARBA" id="ARBA00022723"/>
    </source>
</evidence>
<keyword evidence="7 14" id="KW-0378">Hydrolase</keyword>
<evidence type="ECO:0000256" key="3">
    <source>
        <dbReference type="ARBA" id="ARBA00022536"/>
    </source>
</evidence>
<keyword evidence="9 14" id="KW-0482">Metalloprotease</keyword>
<dbReference type="InterPro" id="IPR035914">
    <property type="entry name" value="Sperma_CUB_dom_sf"/>
</dbReference>
<dbReference type="PANTHER" id="PTHR10127:SF793">
    <property type="entry name" value="ZINC METALLOPROTEINASE NAS-31"/>
    <property type="match status" value="1"/>
</dbReference>
<dbReference type="InterPro" id="IPR024079">
    <property type="entry name" value="MetalloPept_cat_dom_sf"/>
</dbReference>
<dbReference type="GO" id="GO:0004222">
    <property type="term" value="F:metalloendopeptidase activity"/>
    <property type="evidence" value="ECO:0007669"/>
    <property type="project" value="UniProtKB-UniRule"/>
</dbReference>
<evidence type="ECO:0000256" key="10">
    <source>
        <dbReference type="ARBA" id="ARBA00023157"/>
    </source>
</evidence>
<dbReference type="PANTHER" id="PTHR10127">
    <property type="entry name" value="DISCOIDIN, CUB, EGF, LAMININ , AND ZINC METALLOPROTEASE DOMAIN CONTAINING"/>
    <property type="match status" value="1"/>
</dbReference>
<keyword evidence="11" id="KW-0325">Glycoprotein</keyword>
<feature type="binding site" evidence="14">
    <location>
        <position position="222"/>
    </location>
    <ligand>
        <name>Zn(2+)</name>
        <dbReference type="ChEBI" id="CHEBI:29105"/>
        <note>catalytic</note>
    </ligand>
</feature>
<dbReference type="GO" id="GO:0008270">
    <property type="term" value="F:zinc ion binding"/>
    <property type="evidence" value="ECO:0007669"/>
    <property type="project" value="UniProtKB-UniRule"/>
</dbReference>
<feature type="binding site" evidence="14">
    <location>
        <position position="218"/>
    </location>
    <ligand>
        <name>Zn(2+)</name>
        <dbReference type="ChEBI" id="CHEBI:29105"/>
        <note>catalytic</note>
    </ligand>
</feature>
<keyword evidence="2 12" id="KW-0964">Secreted</keyword>
<comment type="subcellular location">
    <subcellularLocation>
        <location evidence="1 12">Secreted</location>
    </subcellularLocation>
</comment>
<evidence type="ECO:0000256" key="16">
    <source>
        <dbReference type="SAM" id="MobiDB-lite"/>
    </source>
</evidence>
<evidence type="ECO:0000256" key="15">
    <source>
        <dbReference type="RuleBase" id="RU361183"/>
    </source>
</evidence>
<dbReference type="PRINTS" id="PR00480">
    <property type="entry name" value="ASTACIN"/>
</dbReference>
<dbReference type="InterPro" id="IPR034035">
    <property type="entry name" value="Astacin-like_dom"/>
</dbReference>
<proteinExistence type="evidence at transcript level"/>
<dbReference type="Pfam" id="PF01400">
    <property type="entry name" value="Astacin"/>
    <property type="match status" value="1"/>
</dbReference>
<gene>
    <name evidence="20" type="primary">ALMP</name>
</gene>
<keyword evidence="5 14" id="KW-0479">Metal-binding</keyword>
<reference evidence="20" key="1">
    <citation type="submission" date="2016-04" db="EMBL/GenBank/DDBJ databases">
        <authorList>
            <person name="Evans L.H."/>
            <person name="Alamgir A."/>
            <person name="Owens N."/>
            <person name="Weber N.D."/>
            <person name="Virtaneva K."/>
            <person name="Barbian K."/>
            <person name="Babar A."/>
            <person name="Rosenke K."/>
        </authorList>
    </citation>
    <scope>NUCLEOTIDE SEQUENCE</scope>
</reference>
<keyword evidence="8 14" id="KW-0862">Zinc</keyword>
<feature type="signal peptide" evidence="17">
    <location>
        <begin position="1"/>
        <end position="15"/>
    </location>
</feature>
<dbReference type="InterPro" id="IPR000742">
    <property type="entry name" value="EGF"/>
</dbReference>
<evidence type="ECO:0000256" key="7">
    <source>
        <dbReference type="ARBA" id="ARBA00022801"/>
    </source>
</evidence>
<comment type="cofactor">
    <cofactor evidence="14 15">
        <name>Zn(2+)</name>
        <dbReference type="ChEBI" id="CHEBI:29105"/>
    </cofactor>
    <text evidence="14 15">Binds 1 zinc ion per subunit.</text>
</comment>
<feature type="chain" id="PRO_5013063722" description="Zinc metalloproteinase" evidence="17">
    <location>
        <begin position="16"/>
        <end position="562"/>
    </location>
</feature>
<evidence type="ECO:0000256" key="9">
    <source>
        <dbReference type="ARBA" id="ARBA00023049"/>
    </source>
</evidence>
<evidence type="ECO:0000256" key="11">
    <source>
        <dbReference type="ARBA" id="ARBA00023180"/>
    </source>
</evidence>
<evidence type="ECO:0000256" key="12">
    <source>
        <dbReference type="PIRNR" id="PIRNR036365"/>
    </source>
</evidence>
<dbReference type="InterPro" id="IPR001506">
    <property type="entry name" value="Peptidase_M12A"/>
</dbReference>
<evidence type="ECO:0000256" key="1">
    <source>
        <dbReference type="ARBA" id="ARBA00004613"/>
    </source>
</evidence>
<keyword evidence="10" id="KW-1015">Disulfide bond</keyword>
<feature type="domain" description="CUB" evidence="18">
    <location>
        <begin position="364"/>
        <end position="469"/>
    </location>
</feature>
<dbReference type="EMBL" id="KX139146">
    <property type="protein sequence ID" value="APS24066.1"/>
    <property type="molecule type" value="mRNA"/>
</dbReference>
<evidence type="ECO:0000256" key="8">
    <source>
        <dbReference type="ARBA" id="ARBA00022833"/>
    </source>
</evidence>
<evidence type="ECO:0000256" key="17">
    <source>
        <dbReference type="SAM" id="SignalP"/>
    </source>
</evidence>
<evidence type="ECO:0000256" key="13">
    <source>
        <dbReference type="PROSITE-ProRule" id="PRU00059"/>
    </source>
</evidence>